<evidence type="ECO:0000313" key="2">
    <source>
        <dbReference type="Proteomes" id="UP000250275"/>
    </source>
</evidence>
<reference evidence="1 2" key="1">
    <citation type="submission" date="2015-07" db="EMBL/GenBank/DDBJ databases">
        <title>The genome of Eufriesea mexicana.</title>
        <authorList>
            <person name="Pan H."/>
            <person name="Kapheim K."/>
        </authorList>
    </citation>
    <scope>NUCLEOTIDE SEQUENCE [LARGE SCALE GENOMIC DNA]</scope>
    <source>
        <strain evidence="1">0111107269</strain>
        <tissue evidence="1">Whole body</tissue>
    </source>
</reference>
<evidence type="ECO:0000313" key="1">
    <source>
        <dbReference type="EMBL" id="OAD57722.1"/>
    </source>
</evidence>
<proteinExistence type="predicted"/>
<keyword evidence="2" id="KW-1185">Reference proteome</keyword>
<dbReference type="EMBL" id="KQ761374">
    <property type="protein sequence ID" value="OAD57722.1"/>
    <property type="molecule type" value="Genomic_DNA"/>
</dbReference>
<sequence length="101" mass="12251">MALLTRKKLCIVRRIRQIWQDQSPRFDKDKAVRQNDNIAVTEYHMLAFQLERKQSVAKLPTFHKPTSNQTSKRLIRHEIRIVLQFVTKYFLRFRQILTQNL</sequence>
<dbReference type="AlphaFoldDB" id="A0A310SR67"/>
<organism evidence="1 2">
    <name type="scientific">Eufriesea mexicana</name>
    <dbReference type="NCBI Taxonomy" id="516756"/>
    <lineage>
        <taxon>Eukaryota</taxon>
        <taxon>Metazoa</taxon>
        <taxon>Ecdysozoa</taxon>
        <taxon>Arthropoda</taxon>
        <taxon>Hexapoda</taxon>
        <taxon>Insecta</taxon>
        <taxon>Pterygota</taxon>
        <taxon>Neoptera</taxon>
        <taxon>Endopterygota</taxon>
        <taxon>Hymenoptera</taxon>
        <taxon>Apocrita</taxon>
        <taxon>Aculeata</taxon>
        <taxon>Apoidea</taxon>
        <taxon>Anthophila</taxon>
        <taxon>Apidae</taxon>
        <taxon>Eufriesea</taxon>
    </lineage>
</organism>
<gene>
    <name evidence="1" type="ORF">WN48_01650</name>
</gene>
<protein>
    <submittedName>
        <fullName evidence="1">Uncharacterized protein</fullName>
    </submittedName>
</protein>
<dbReference type="Proteomes" id="UP000250275">
    <property type="component" value="Unassembled WGS sequence"/>
</dbReference>
<accession>A0A310SR67</accession>
<name>A0A310SR67_9HYME</name>